<dbReference type="InterPro" id="IPR019432">
    <property type="entry name" value="Acyltransferase_MbtK/IucB-like"/>
</dbReference>
<evidence type="ECO:0000313" key="4">
    <source>
        <dbReference type="EMBL" id="KAK1763032.1"/>
    </source>
</evidence>
<evidence type="ECO:0000256" key="2">
    <source>
        <dbReference type="SAM" id="MobiDB-lite"/>
    </source>
</evidence>
<proteinExistence type="inferred from homology"/>
<dbReference type="RefSeq" id="XP_060279245.1">
    <property type="nucleotide sequence ID" value="XM_060423014.1"/>
</dbReference>
<dbReference type="InterPro" id="IPR016181">
    <property type="entry name" value="Acyl_CoA_acyltransferase"/>
</dbReference>
<dbReference type="Proteomes" id="UP001244011">
    <property type="component" value="Unassembled WGS sequence"/>
</dbReference>
<dbReference type="PANTHER" id="PTHR31438">
    <property type="entry name" value="LYSINE N-ACYLTRANSFERASE C17G9.06C-RELATED"/>
    <property type="match status" value="1"/>
</dbReference>
<dbReference type="SUPFAM" id="SSF55729">
    <property type="entry name" value="Acyl-CoA N-acyltransferases (Nat)"/>
    <property type="match status" value="1"/>
</dbReference>
<dbReference type="PANTHER" id="PTHR31438:SF7">
    <property type="entry name" value="ACYLTRANSFERASE MBTK_IUCB-LIKE CONSERVED DOMAIN-CONTAINING PROTEIN"/>
    <property type="match status" value="1"/>
</dbReference>
<dbReference type="GeneID" id="85306201"/>
<keyword evidence="5" id="KW-1185">Reference proteome</keyword>
<evidence type="ECO:0000313" key="5">
    <source>
        <dbReference type="Proteomes" id="UP001244011"/>
    </source>
</evidence>
<reference evidence="4" key="1">
    <citation type="submission" date="2023-06" db="EMBL/GenBank/DDBJ databases">
        <title>Genome-scale phylogeny and comparative genomics of the fungal order Sordariales.</title>
        <authorList>
            <consortium name="Lawrence Berkeley National Laboratory"/>
            <person name="Hensen N."/>
            <person name="Bonometti L."/>
            <person name="Westerberg I."/>
            <person name="Brannstrom I.O."/>
            <person name="Guillou S."/>
            <person name="Cros-Aarteil S."/>
            <person name="Calhoun S."/>
            <person name="Haridas S."/>
            <person name="Kuo A."/>
            <person name="Mondo S."/>
            <person name="Pangilinan J."/>
            <person name="Riley R."/>
            <person name="Labutti K."/>
            <person name="Andreopoulos B."/>
            <person name="Lipzen A."/>
            <person name="Chen C."/>
            <person name="Yanf M."/>
            <person name="Daum C."/>
            <person name="Ng V."/>
            <person name="Clum A."/>
            <person name="Steindorff A."/>
            <person name="Ohm R."/>
            <person name="Martin F."/>
            <person name="Silar P."/>
            <person name="Natvig D."/>
            <person name="Lalanne C."/>
            <person name="Gautier V."/>
            <person name="Ament-Velasquez S.L."/>
            <person name="Kruys A."/>
            <person name="Hutchinson M.I."/>
            <person name="Powell A.J."/>
            <person name="Barry K."/>
            <person name="Miller A.N."/>
            <person name="Grigoriev I.V."/>
            <person name="Debuchy R."/>
            <person name="Gladieux P."/>
            <person name="Thoren M.H."/>
            <person name="Johannesson H."/>
        </authorList>
    </citation>
    <scope>NUCLEOTIDE SEQUENCE</scope>
    <source>
        <strain evidence="4">8032-3</strain>
    </source>
</reference>
<comment type="caution">
    <text evidence="4">The sequence shown here is derived from an EMBL/GenBank/DDBJ whole genome shotgun (WGS) entry which is preliminary data.</text>
</comment>
<dbReference type="FunFam" id="3.40.630.30:FF:000080">
    <property type="entry name" value="Siderophore biosynthesis acetylase AceI, putative"/>
    <property type="match status" value="1"/>
</dbReference>
<organism evidence="4 5">
    <name type="scientific">Phialemonium atrogriseum</name>
    <dbReference type="NCBI Taxonomy" id="1093897"/>
    <lineage>
        <taxon>Eukaryota</taxon>
        <taxon>Fungi</taxon>
        <taxon>Dikarya</taxon>
        <taxon>Ascomycota</taxon>
        <taxon>Pezizomycotina</taxon>
        <taxon>Sordariomycetes</taxon>
        <taxon>Sordariomycetidae</taxon>
        <taxon>Cephalothecales</taxon>
        <taxon>Cephalothecaceae</taxon>
        <taxon>Phialemonium</taxon>
    </lineage>
</organism>
<accession>A0AAJ0FDB1</accession>
<protein>
    <submittedName>
        <fullName evidence="4">Acyl-CoA N-acyltransferase</fullName>
    </submittedName>
</protein>
<sequence>MAARRLADYASASDPIFKLPHPYLTAYFVVNGDSQGAYQLKARDQGNGTALPAGFQGDPVFVTDPEGLKSSDRPDESNNTPWGRARRSPLVTVHWKQDNPPAFAQLWLAIYAIFTVRPNEEYFRLRVFGFGADALSRQLKAVSLAVDHPRQSKESKEKLDELLVLRGAFWQGAGSPFGPRPVWVPAEHDADQQQQPLSSYPLPALDYTMTNAPPSALCWHPRRPTKPLPGSVIYSRYIPHLKENFSMVALDYQNQEHLDLFHQWQNDPRVSQGWNETGTLDQHREYLRRMQEDPAQIAILARFEDVCFAYFEVYWAKEDRLGAYYSAGDFDRGRHSLVGDVRFRGPHRVSAWWSSLMHYLYLDEPRTMFVVGEPKFTNTSVLMYDLIHGFGMDKFVDLPHKRSAFMRCSRERFFQLCPLDENEKVMGGSLLGLVPKL</sequence>
<dbReference type="EMBL" id="MU839031">
    <property type="protein sequence ID" value="KAK1763032.1"/>
    <property type="molecule type" value="Genomic_DNA"/>
</dbReference>
<dbReference type="GO" id="GO:0016410">
    <property type="term" value="F:N-acyltransferase activity"/>
    <property type="evidence" value="ECO:0007669"/>
    <property type="project" value="TreeGrafter"/>
</dbReference>
<dbReference type="Gene3D" id="3.40.630.30">
    <property type="match status" value="1"/>
</dbReference>
<dbReference type="AlphaFoldDB" id="A0AAJ0FDB1"/>
<comment type="similarity">
    <text evidence="1">Belongs to the lysine N-acyltransferase MbtK family.</text>
</comment>
<gene>
    <name evidence="4" type="ORF">QBC33DRAFT_252439</name>
</gene>
<feature type="compositionally biased region" description="Basic and acidic residues" evidence="2">
    <location>
        <begin position="66"/>
        <end position="76"/>
    </location>
</feature>
<dbReference type="GO" id="GO:0019290">
    <property type="term" value="P:siderophore biosynthetic process"/>
    <property type="evidence" value="ECO:0007669"/>
    <property type="project" value="InterPro"/>
</dbReference>
<dbReference type="SMART" id="SM01006">
    <property type="entry name" value="AlcB"/>
    <property type="match status" value="1"/>
</dbReference>
<evidence type="ECO:0000259" key="3">
    <source>
        <dbReference type="SMART" id="SM01006"/>
    </source>
</evidence>
<dbReference type="Pfam" id="PF13523">
    <property type="entry name" value="Acetyltransf_8"/>
    <property type="match status" value="1"/>
</dbReference>
<feature type="domain" description="Acyltransferase MbtK/IucB-like conserved" evidence="3">
    <location>
        <begin position="248"/>
        <end position="297"/>
    </location>
</feature>
<feature type="region of interest" description="Disordered" evidence="2">
    <location>
        <begin position="64"/>
        <end position="84"/>
    </location>
</feature>
<name>A0AAJ0FDB1_9PEZI</name>
<evidence type="ECO:0000256" key="1">
    <source>
        <dbReference type="ARBA" id="ARBA00009893"/>
    </source>
</evidence>